<dbReference type="InterPro" id="IPR016181">
    <property type="entry name" value="Acyl_CoA_acyltransferase"/>
</dbReference>
<name>A0A543KLQ9_9MICO</name>
<sequence length="171" mass="19032">MPDASAYLLRRPTRSDTVPFSTLHVEIWRATYRGVMDDEVLEELQPSSFAALWMAVGSGYDEGTVPDDGRGFWVATLEEQPVGFLFFGPGRDEDRPVEQQVHALNVHPDHHGTGVAQRLMDEGLGPGAAYLWVAEGNGRAIRFYERNGFRLDGTSADREDGVVELRMVRPA</sequence>
<dbReference type="Proteomes" id="UP000315133">
    <property type="component" value="Unassembled WGS sequence"/>
</dbReference>
<keyword evidence="2" id="KW-0689">Ribosomal protein</keyword>
<dbReference type="OrthoDB" id="5243635at2"/>
<dbReference type="Gene3D" id="3.40.630.30">
    <property type="match status" value="1"/>
</dbReference>
<organism evidence="2 3">
    <name type="scientific">Ornithinimicrobium humiphilum</name>
    <dbReference type="NCBI Taxonomy" id="125288"/>
    <lineage>
        <taxon>Bacteria</taxon>
        <taxon>Bacillati</taxon>
        <taxon>Actinomycetota</taxon>
        <taxon>Actinomycetes</taxon>
        <taxon>Micrococcales</taxon>
        <taxon>Ornithinimicrobiaceae</taxon>
        <taxon>Ornithinimicrobium</taxon>
    </lineage>
</organism>
<dbReference type="RefSeq" id="WP_141817675.1">
    <property type="nucleotide sequence ID" value="NZ_BAAAIL010000003.1"/>
</dbReference>
<comment type="caution">
    <text evidence="2">The sequence shown here is derived from an EMBL/GenBank/DDBJ whole genome shotgun (WGS) entry which is preliminary data.</text>
</comment>
<gene>
    <name evidence="2" type="ORF">FB476_0845</name>
</gene>
<dbReference type="CDD" id="cd04301">
    <property type="entry name" value="NAT_SF"/>
    <property type="match status" value="1"/>
</dbReference>
<dbReference type="GO" id="GO:0005840">
    <property type="term" value="C:ribosome"/>
    <property type="evidence" value="ECO:0007669"/>
    <property type="project" value="UniProtKB-KW"/>
</dbReference>
<evidence type="ECO:0000259" key="1">
    <source>
        <dbReference type="PROSITE" id="PS51186"/>
    </source>
</evidence>
<accession>A0A543KLQ9</accession>
<keyword evidence="3" id="KW-1185">Reference proteome</keyword>
<dbReference type="InterPro" id="IPR000182">
    <property type="entry name" value="GNAT_dom"/>
</dbReference>
<dbReference type="PROSITE" id="PS51186">
    <property type="entry name" value="GNAT"/>
    <property type="match status" value="1"/>
</dbReference>
<feature type="domain" description="N-acetyltransferase" evidence="1">
    <location>
        <begin position="25"/>
        <end position="171"/>
    </location>
</feature>
<dbReference type="EMBL" id="VFPU01000001">
    <property type="protein sequence ID" value="TQM95992.1"/>
    <property type="molecule type" value="Genomic_DNA"/>
</dbReference>
<dbReference type="GO" id="GO:0016747">
    <property type="term" value="F:acyltransferase activity, transferring groups other than amino-acyl groups"/>
    <property type="evidence" value="ECO:0007669"/>
    <property type="project" value="InterPro"/>
</dbReference>
<proteinExistence type="predicted"/>
<evidence type="ECO:0000313" key="2">
    <source>
        <dbReference type="EMBL" id="TQM95992.1"/>
    </source>
</evidence>
<reference evidence="2 3" key="1">
    <citation type="submission" date="2019-06" db="EMBL/GenBank/DDBJ databases">
        <title>Sequencing the genomes of 1000 actinobacteria strains.</title>
        <authorList>
            <person name="Klenk H.-P."/>
        </authorList>
    </citation>
    <scope>NUCLEOTIDE SEQUENCE [LARGE SCALE GENOMIC DNA]</scope>
    <source>
        <strain evidence="2 3">DSM 12362</strain>
    </source>
</reference>
<keyword evidence="2" id="KW-0687">Ribonucleoprotein</keyword>
<dbReference type="Pfam" id="PF13508">
    <property type="entry name" value="Acetyltransf_7"/>
    <property type="match status" value="1"/>
</dbReference>
<dbReference type="AlphaFoldDB" id="A0A543KLQ9"/>
<dbReference type="SUPFAM" id="SSF55729">
    <property type="entry name" value="Acyl-CoA N-acyltransferases (Nat)"/>
    <property type="match status" value="1"/>
</dbReference>
<evidence type="ECO:0000313" key="3">
    <source>
        <dbReference type="Proteomes" id="UP000315133"/>
    </source>
</evidence>
<protein>
    <submittedName>
        <fullName evidence="2">Ribosomal protein S18 acetylase RimI-like enzyme</fullName>
    </submittedName>
</protein>